<organism evidence="1 2">
    <name type="scientific">Parasphingorhabdus marina DSM 22363</name>
    <dbReference type="NCBI Taxonomy" id="1123272"/>
    <lineage>
        <taxon>Bacteria</taxon>
        <taxon>Pseudomonadati</taxon>
        <taxon>Pseudomonadota</taxon>
        <taxon>Alphaproteobacteria</taxon>
        <taxon>Sphingomonadales</taxon>
        <taxon>Sphingomonadaceae</taxon>
        <taxon>Parasphingorhabdus</taxon>
    </lineage>
</organism>
<proteinExistence type="predicted"/>
<dbReference type="AlphaFoldDB" id="A0A1N6CND9"/>
<accession>A0A1N6CND9</accession>
<protein>
    <submittedName>
        <fullName evidence="1">Uncharacterized protein</fullName>
    </submittedName>
</protein>
<keyword evidence="2" id="KW-1185">Reference proteome</keyword>
<dbReference type="STRING" id="1123272.SAMN02745824_0412"/>
<gene>
    <name evidence="1" type="ORF">SAMN02745824_0412</name>
</gene>
<dbReference type="EMBL" id="FSQW01000001">
    <property type="protein sequence ID" value="SIN59874.1"/>
    <property type="molecule type" value="Genomic_DNA"/>
</dbReference>
<evidence type="ECO:0000313" key="2">
    <source>
        <dbReference type="Proteomes" id="UP000185192"/>
    </source>
</evidence>
<name>A0A1N6CND9_9SPHN</name>
<reference evidence="2" key="1">
    <citation type="submission" date="2016-11" db="EMBL/GenBank/DDBJ databases">
        <authorList>
            <person name="Varghese N."/>
            <person name="Submissions S."/>
        </authorList>
    </citation>
    <scope>NUCLEOTIDE SEQUENCE [LARGE SCALE GENOMIC DNA]</scope>
    <source>
        <strain evidence="2">DSM 22363</strain>
    </source>
</reference>
<dbReference type="Proteomes" id="UP000185192">
    <property type="component" value="Unassembled WGS sequence"/>
</dbReference>
<evidence type="ECO:0000313" key="1">
    <source>
        <dbReference type="EMBL" id="SIN59874.1"/>
    </source>
</evidence>
<dbReference type="RefSeq" id="WP_074203486.1">
    <property type="nucleotide sequence ID" value="NZ_FSQW01000001.1"/>
</dbReference>
<sequence>MAERLIEKGVWGVTLILLALGMILALPGCSNDQSVFSGADKNEWEGRLKFVFVERSIVVPFFLTDSGALLLRPSQDTEYDGIGPLVEGDGINVADRMFHSGATYRFQGEISDEAVDEVQLLSIPTKIVDVESIALVKKGDGECTAYIGRIVPPRPGRGGFVPVLPEYAEGKKGMFIHDGRAKCTIVPRGKEMMSSITSVGSINTNEEVDWARPGPGTTSSFGN</sequence>